<comment type="caution">
    <text evidence="3">The sequence shown here is derived from an EMBL/GenBank/DDBJ whole genome shotgun (WGS) entry which is preliminary data.</text>
</comment>
<proteinExistence type="predicted"/>
<name>A0ABN0Z0A9_9ACTN</name>
<dbReference type="InterPro" id="IPR038157">
    <property type="entry name" value="FeoA_core_dom"/>
</dbReference>
<evidence type="ECO:0000259" key="2">
    <source>
        <dbReference type="SMART" id="SM00899"/>
    </source>
</evidence>
<dbReference type="SMART" id="SM00899">
    <property type="entry name" value="FeoA"/>
    <property type="match status" value="1"/>
</dbReference>
<dbReference type="Gene3D" id="2.30.30.90">
    <property type="match status" value="1"/>
</dbReference>
<sequence length="78" mass="8206">MTLHDCAPGVRVRLGRLRLPGHDRLRLSALGFLPGHEIRVVGRGAAGGLVVALGDARYAVDADTARRIRVTAPVGADV</sequence>
<dbReference type="RefSeq" id="WP_344029235.1">
    <property type="nucleotide sequence ID" value="NZ_BAAABX010000056.1"/>
</dbReference>
<organism evidence="3 4">
    <name type="scientific">Streptomyces luteireticuli</name>
    <dbReference type="NCBI Taxonomy" id="173858"/>
    <lineage>
        <taxon>Bacteria</taxon>
        <taxon>Bacillati</taxon>
        <taxon>Actinomycetota</taxon>
        <taxon>Actinomycetes</taxon>
        <taxon>Kitasatosporales</taxon>
        <taxon>Streptomycetaceae</taxon>
        <taxon>Streptomyces</taxon>
    </lineage>
</organism>
<keyword evidence="4" id="KW-1185">Reference proteome</keyword>
<feature type="domain" description="Ferrous iron transporter FeoA-like" evidence="2">
    <location>
        <begin position="1"/>
        <end position="72"/>
    </location>
</feature>
<gene>
    <name evidence="3" type="ORF">GCM10010357_52850</name>
</gene>
<protein>
    <recommendedName>
        <fullName evidence="2">Ferrous iron transporter FeoA-like domain-containing protein</fullName>
    </recommendedName>
</protein>
<accession>A0ABN0Z0A9</accession>
<dbReference type="Proteomes" id="UP001500879">
    <property type="component" value="Unassembled WGS sequence"/>
</dbReference>
<dbReference type="Pfam" id="PF04023">
    <property type="entry name" value="FeoA"/>
    <property type="match status" value="1"/>
</dbReference>
<dbReference type="InterPro" id="IPR008988">
    <property type="entry name" value="Transcriptional_repressor_C"/>
</dbReference>
<evidence type="ECO:0000313" key="4">
    <source>
        <dbReference type="Proteomes" id="UP001500879"/>
    </source>
</evidence>
<dbReference type="SUPFAM" id="SSF50037">
    <property type="entry name" value="C-terminal domain of transcriptional repressors"/>
    <property type="match status" value="1"/>
</dbReference>
<evidence type="ECO:0000256" key="1">
    <source>
        <dbReference type="ARBA" id="ARBA00023004"/>
    </source>
</evidence>
<reference evidence="3 4" key="1">
    <citation type="journal article" date="2019" name="Int. J. Syst. Evol. Microbiol.">
        <title>The Global Catalogue of Microorganisms (GCM) 10K type strain sequencing project: providing services to taxonomists for standard genome sequencing and annotation.</title>
        <authorList>
            <consortium name="The Broad Institute Genomics Platform"/>
            <consortium name="The Broad Institute Genome Sequencing Center for Infectious Disease"/>
            <person name="Wu L."/>
            <person name="Ma J."/>
        </authorList>
    </citation>
    <scope>NUCLEOTIDE SEQUENCE [LARGE SCALE GENOMIC DNA]</scope>
    <source>
        <strain evidence="3 4">JCM 4788</strain>
    </source>
</reference>
<dbReference type="InterPro" id="IPR007167">
    <property type="entry name" value="Fe-transptr_FeoA-like"/>
</dbReference>
<dbReference type="EMBL" id="BAAABX010000056">
    <property type="protein sequence ID" value="GAA0424753.1"/>
    <property type="molecule type" value="Genomic_DNA"/>
</dbReference>
<evidence type="ECO:0000313" key="3">
    <source>
        <dbReference type="EMBL" id="GAA0424753.1"/>
    </source>
</evidence>
<keyword evidence="1" id="KW-0408">Iron</keyword>